<dbReference type="EMBL" id="CP028475">
    <property type="protein sequence ID" value="AVW92214.1"/>
    <property type="molecule type" value="Genomic_DNA"/>
</dbReference>
<keyword evidence="1" id="KW-0812">Transmembrane</keyword>
<dbReference type="OrthoDB" id="8452582at2"/>
<dbReference type="AlphaFoldDB" id="A0A2R4M4T0"/>
<evidence type="ECO:0000313" key="3">
    <source>
        <dbReference type="Proteomes" id="UP000241447"/>
    </source>
</evidence>
<evidence type="ECO:0000313" key="2">
    <source>
        <dbReference type="EMBL" id="AVW92214.1"/>
    </source>
</evidence>
<protein>
    <submittedName>
        <fullName evidence="2">Uncharacterized protein</fullName>
    </submittedName>
</protein>
<feature type="transmembrane region" description="Helical" evidence="1">
    <location>
        <begin position="49"/>
        <end position="70"/>
    </location>
</feature>
<name>A0A2R4M4T0_9RHOB</name>
<sequence>MTDVIPPLDPDLNPEGAPQNARREELEFELLEAESKLKRLAHREIGQRYWLKWIASIADVLVIVAMGGLITHLVHHVFIGPFIFANAAFSVAMIVAPITSITAITVALFIGAFRKFEEKDLETIGYGVSGVSNVFRGG</sequence>
<keyword evidence="1" id="KW-0472">Membrane</keyword>
<organism evidence="2 3">
    <name type="scientific">Celeribacter baekdonensis</name>
    <dbReference type="NCBI Taxonomy" id="875171"/>
    <lineage>
        <taxon>Bacteria</taxon>
        <taxon>Pseudomonadati</taxon>
        <taxon>Pseudomonadota</taxon>
        <taxon>Alphaproteobacteria</taxon>
        <taxon>Rhodobacterales</taxon>
        <taxon>Roseobacteraceae</taxon>
        <taxon>Celeribacter</taxon>
    </lineage>
</organism>
<accession>A0A2R4M4T0</accession>
<keyword evidence="1" id="KW-1133">Transmembrane helix</keyword>
<evidence type="ECO:0000256" key="1">
    <source>
        <dbReference type="SAM" id="Phobius"/>
    </source>
</evidence>
<gene>
    <name evidence="2" type="ORF">DA792_14895</name>
</gene>
<dbReference type="KEGG" id="cbak:DA792_14895"/>
<reference evidence="2 3" key="1">
    <citation type="submission" date="2018-03" db="EMBL/GenBank/DDBJ databases">
        <title>The Complete Genome of Celeribacter baekdonensis strain LH4, a Thiosulfate-Oxidizing Alphaproteobacterium Isolated from Gulf of Mexico Continental Slope Sediments.</title>
        <authorList>
            <person name="Flood B.E."/>
            <person name="Bailey J.V."/>
            <person name="Leprich D."/>
        </authorList>
    </citation>
    <scope>NUCLEOTIDE SEQUENCE [LARGE SCALE GENOMIC DNA]</scope>
    <source>
        <strain evidence="2 3">LH4</strain>
    </source>
</reference>
<dbReference type="Proteomes" id="UP000241447">
    <property type="component" value="Chromosome"/>
</dbReference>
<proteinExistence type="predicted"/>
<feature type="transmembrane region" description="Helical" evidence="1">
    <location>
        <begin position="82"/>
        <end position="110"/>
    </location>
</feature>
<dbReference type="RefSeq" id="WP_107720665.1">
    <property type="nucleotide sequence ID" value="NZ_CP028475.1"/>
</dbReference>